<protein>
    <submittedName>
        <fullName evidence="1">11068_t:CDS:1</fullName>
    </submittedName>
</protein>
<evidence type="ECO:0000313" key="2">
    <source>
        <dbReference type="Proteomes" id="UP000789831"/>
    </source>
</evidence>
<name>A0A9N9GHR9_9GLOM</name>
<comment type="caution">
    <text evidence="1">The sequence shown here is derived from an EMBL/GenBank/DDBJ whole genome shotgun (WGS) entry which is preliminary data.</text>
</comment>
<proteinExistence type="predicted"/>
<accession>A0A9N9GHR9</accession>
<organism evidence="1 2">
    <name type="scientific">Ambispora gerdemannii</name>
    <dbReference type="NCBI Taxonomy" id="144530"/>
    <lineage>
        <taxon>Eukaryota</taxon>
        <taxon>Fungi</taxon>
        <taxon>Fungi incertae sedis</taxon>
        <taxon>Mucoromycota</taxon>
        <taxon>Glomeromycotina</taxon>
        <taxon>Glomeromycetes</taxon>
        <taxon>Archaeosporales</taxon>
        <taxon>Ambisporaceae</taxon>
        <taxon>Ambispora</taxon>
    </lineage>
</organism>
<dbReference type="AlphaFoldDB" id="A0A9N9GHR9"/>
<evidence type="ECO:0000313" key="1">
    <source>
        <dbReference type="EMBL" id="CAG8603231.1"/>
    </source>
</evidence>
<sequence>MTLYPHPVIFVTIVEDVNMTSPKRFDGEVILVDDVALFSFAEGDLRVYKARNCWHVNKQRLQTTELAVCIEGGAKERLQQENLKY</sequence>
<dbReference type="EMBL" id="CAJVPL010002212">
    <property type="protein sequence ID" value="CAG8603231.1"/>
    <property type="molecule type" value="Genomic_DNA"/>
</dbReference>
<gene>
    <name evidence="1" type="ORF">AGERDE_LOCUS9207</name>
</gene>
<dbReference type="Proteomes" id="UP000789831">
    <property type="component" value="Unassembled WGS sequence"/>
</dbReference>
<reference evidence="1" key="1">
    <citation type="submission" date="2021-06" db="EMBL/GenBank/DDBJ databases">
        <authorList>
            <person name="Kallberg Y."/>
            <person name="Tangrot J."/>
            <person name="Rosling A."/>
        </authorList>
    </citation>
    <scope>NUCLEOTIDE SEQUENCE</scope>
    <source>
        <strain evidence="1">MT106</strain>
    </source>
</reference>
<keyword evidence="2" id="KW-1185">Reference proteome</keyword>